<dbReference type="AlphaFoldDB" id="A0A8S1NWX8"/>
<comment type="caution">
    <text evidence="1">The sequence shown here is derived from an EMBL/GenBank/DDBJ whole genome shotgun (WGS) entry which is preliminary data.</text>
</comment>
<evidence type="ECO:0000313" key="1">
    <source>
        <dbReference type="EMBL" id="CAD8094093.1"/>
    </source>
</evidence>
<dbReference type="EMBL" id="CAJJDN010000062">
    <property type="protein sequence ID" value="CAD8094093.1"/>
    <property type="molecule type" value="Genomic_DNA"/>
</dbReference>
<keyword evidence="2" id="KW-1185">Reference proteome</keyword>
<protein>
    <submittedName>
        <fullName evidence="1">Uncharacterized protein</fullName>
    </submittedName>
</protein>
<name>A0A8S1NWX8_9CILI</name>
<sequence>MVSIAKTTQTQYIYENITKDVQITYKNNDQFNSDRNNTYDFLPIFQSVCKLLKQLQNQEMIYKRNKNKYNIQQNQNQDDSEKKTIKQIYQNIAQLKYQQVLERLLQQQQSPEEILQNNFKKYQEIKSQFLGKLFRIAYDFKFHDMLNFRNIIKRQYKKHMWAAHMAVFFGQLRMNKSQRERVAQLKINQQIYLQQLNMY</sequence>
<gene>
    <name evidence="1" type="ORF">PSON_ATCC_30995.1.T0620006</name>
</gene>
<accession>A0A8S1NWX8</accession>
<organism evidence="1 2">
    <name type="scientific">Paramecium sonneborni</name>
    <dbReference type="NCBI Taxonomy" id="65129"/>
    <lineage>
        <taxon>Eukaryota</taxon>
        <taxon>Sar</taxon>
        <taxon>Alveolata</taxon>
        <taxon>Ciliophora</taxon>
        <taxon>Intramacronucleata</taxon>
        <taxon>Oligohymenophorea</taxon>
        <taxon>Peniculida</taxon>
        <taxon>Parameciidae</taxon>
        <taxon>Paramecium</taxon>
    </lineage>
</organism>
<proteinExistence type="predicted"/>
<evidence type="ECO:0000313" key="2">
    <source>
        <dbReference type="Proteomes" id="UP000692954"/>
    </source>
</evidence>
<reference evidence="1" key="1">
    <citation type="submission" date="2021-01" db="EMBL/GenBank/DDBJ databases">
        <authorList>
            <consortium name="Genoscope - CEA"/>
            <person name="William W."/>
        </authorList>
    </citation>
    <scope>NUCLEOTIDE SEQUENCE</scope>
</reference>
<dbReference type="Proteomes" id="UP000692954">
    <property type="component" value="Unassembled WGS sequence"/>
</dbReference>